<reference evidence="3 4" key="1">
    <citation type="submission" date="2019-12" db="EMBL/GenBank/DDBJ databases">
        <title>Nitratireductor arenosus sp. nov., Isolated from sea sand, Jeju island, South Korea.</title>
        <authorList>
            <person name="Kim W."/>
        </authorList>
    </citation>
    <scope>NUCLEOTIDE SEQUENCE [LARGE SCALE GENOMIC DNA]</scope>
    <source>
        <strain evidence="3 4">CAU 1489</strain>
    </source>
</reference>
<evidence type="ECO:0000313" key="4">
    <source>
        <dbReference type="Proteomes" id="UP000463224"/>
    </source>
</evidence>
<dbReference type="InterPro" id="IPR003646">
    <property type="entry name" value="SH3-like_bac-type"/>
</dbReference>
<name>A0A844QFU0_9HYPH</name>
<evidence type="ECO:0000259" key="2">
    <source>
        <dbReference type="Pfam" id="PF08239"/>
    </source>
</evidence>
<protein>
    <submittedName>
        <fullName evidence="3">SH3 domain-containing protein</fullName>
    </submittedName>
</protein>
<dbReference type="Gene3D" id="2.30.30.40">
    <property type="entry name" value="SH3 Domains"/>
    <property type="match status" value="2"/>
</dbReference>
<evidence type="ECO:0000313" key="3">
    <source>
        <dbReference type="EMBL" id="MVA98222.1"/>
    </source>
</evidence>
<evidence type="ECO:0000256" key="1">
    <source>
        <dbReference type="SAM" id="SignalP"/>
    </source>
</evidence>
<gene>
    <name evidence="3" type="ORF">GN330_13305</name>
</gene>
<accession>A0A844QFU0</accession>
<keyword evidence="4" id="KW-1185">Reference proteome</keyword>
<dbReference type="EMBL" id="WPHG01000003">
    <property type="protein sequence ID" value="MVA98222.1"/>
    <property type="molecule type" value="Genomic_DNA"/>
</dbReference>
<sequence length="174" mass="18834">MRHTIVFGFATLFSVLAAGAALACGGPPVCTVVDPTGTPLNVREGPNGPILSTLKKGTKVEIVAHRDHDGSRWALVGKYAEAWGWVFGAYLDCTGEDGIGRVCVVADPTGTPLNIREEPNGAILGTWANGVRVRPYEERLHNGKTWYAVERLAEDNAVGWVYDPYLQCEEDEAH</sequence>
<dbReference type="RefSeq" id="WP_156713182.1">
    <property type="nucleotide sequence ID" value="NZ_WPHG01000003.1"/>
</dbReference>
<dbReference type="PROSITE" id="PS51257">
    <property type="entry name" value="PROKAR_LIPOPROTEIN"/>
    <property type="match status" value="1"/>
</dbReference>
<dbReference type="Proteomes" id="UP000463224">
    <property type="component" value="Unassembled WGS sequence"/>
</dbReference>
<comment type="caution">
    <text evidence="3">The sequence shown here is derived from an EMBL/GenBank/DDBJ whole genome shotgun (WGS) entry which is preliminary data.</text>
</comment>
<organism evidence="3 4">
    <name type="scientific">Nitratireductor arenosus</name>
    <dbReference type="NCBI Taxonomy" id="2682096"/>
    <lineage>
        <taxon>Bacteria</taxon>
        <taxon>Pseudomonadati</taxon>
        <taxon>Pseudomonadota</taxon>
        <taxon>Alphaproteobacteria</taxon>
        <taxon>Hyphomicrobiales</taxon>
        <taxon>Phyllobacteriaceae</taxon>
        <taxon>Nitratireductor</taxon>
    </lineage>
</organism>
<feature type="domain" description="SH3b" evidence="2">
    <location>
        <begin position="40"/>
        <end position="92"/>
    </location>
</feature>
<keyword evidence="1" id="KW-0732">Signal</keyword>
<dbReference type="AlphaFoldDB" id="A0A844QFU0"/>
<dbReference type="Pfam" id="PF08239">
    <property type="entry name" value="SH3_3"/>
    <property type="match status" value="1"/>
</dbReference>
<feature type="chain" id="PRO_5032733524" evidence="1">
    <location>
        <begin position="24"/>
        <end position="174"/>
    </location>
</feature>
<proteinExistence type="predicted"/>
<feature type="signal peptide" evidence="1">
    <location>
        <begin position="1"/>
        <end position="23"/>
    </location>
</feature>